<dbReference type="PANTHER" id="PTHR20905:SF1">
    <property type="entry name" value="AT07410P-RELATED"/>
    <property type="match status" value="1"/>
</dbReference>
<proteinExistence type="predicted"/>
<feature type="domain" description="N-acetyltransferase" evidence="1">
    <location>
        <begin position="119"/>
        <end position="177"/>
    </location>
</feature>
<reference evidence="2" key="1">
    <citation type="submission" date="2023-06" db="EMBL/GenBank/DDBJ databases">
        <authorList>
            <person name="Delattre M."/>
        </authorList>
    </citation>
    <scope>NUCLEOTIDE SEQUENCE</scope>
    <source>
        <strain evidence="2">AF72</strain>
    </source>
</reference>
<dbReference type="Pfam" id="PF00583">
    <property type="entry name" value="Acetyltransf_1"/>
    <property type="match status" value="1"/>
</dbReference>
<organism evidence="2 3">
    <name type="scientific">Mesorhabditis spiculigera</name>
    <dbReference type="NCBI Taxonomy" id="96644"/>
    <lineage>
        <taxon>Eukaryota</taxon>
        <taxon>Metazoa</taxon>
        <taxon>Ecdysozoa</taxon>
        <taxon>Nematoda</taxon>
        <taxon>Chromadorea</taxon>
        <taxon>Rhabditida</taxon>
        <taxon>Rhabditina</taxon>
        <taxon>Rhabditomorpha</taxon>
        <taxon>Rhabditoidea</taxon>
        <taxon>Rhabditidae</taxon>
        <taxon>Mesorhabditinae</taxon>
        <taxon>Mesorhabditis</taxon>
    </lineage>
</organism>
<dbReference type="Gene3D" id="3.40.630.30">
    <property type="match status" value="1"/>
</dbReference>
<dbReference type="PANTHER" id="PTHR20905">
    <property type="entry name" value="N-ACETYLTRANSFERASE-RELATED"/>
    <property type="match status" value="1"/>
</dbReference>
<dbReference type="InterPro" id="IPR016181">
    <property type="entry name" value="Acyl_CoA_acyltransferase"/>
</dbReference>
<dbReference type="Proteomes" id="UP001177023">
    <property type="component" value="Unassembled WGS sequence"/>
</dbReference>
<accession>A0AA36CXQ7</accession>
<feature type="non-terminal residue" evidence="2">
    <location>
        <position position="213"/>
    </location>
</feature>
<keyword evidence="3" id="KW-1185">Reference proteome</keyword>
<dbReference type="SUPFAM" id="SSF55729">
    <property type="entry name" value="Acyl-CoA N-acyltransferases (Nat)"/>
    <property type="match status" value="1"/>
</dbReference>
<dbReference type="CDD" id="cd04301">
    <property type="entry name" value="NAT_SF"/>
    <property type="match status" value="1"/>
</dbReference>
<comment type="caution">
    <text evidence="2">The sequence shown here is derived from an EMBL/GenBank/DDBJ whole genome shotgun (WGS) entry which is preliminary data.</text>
</comment>
<dbReference type="InterPro" id="IPR000182">
    <property type="entry name" value="GNAT_dom"/>
</dbReference>
<dbReference type="AlphaFoldDB" id="A0AA36CXQ7"/>
<sequence>MDPNIRLERFKPEDVPNYMKFLQSDFLKRNPMNVALHTDMETTVKVFTGLLNRGCNDFSAILYNEKDEIVGLINCIVRSRDEAGYAVHWNEETDKQPILLFSRKQDEKFDTWNRFPTEIDKVLWISLISARADYARKGLAKHLLAHSLKLAKEAGISGAAANAGAFQSQQLFKSFNFSVLVEAVHADILDNKGRQILRCHDETRSNQLVFRLI</sequence>
<evidence type="ECO:0000313" key="2">
    <source>
        <dbReference type="EMBL" id="CAJ0576235.1"/>
    </source>
</evidence>
<dbReference type="EMBL" id="CATQJA010002643">
    <property type="protein sequence ID" value="CAJ0576235.1"/>
    <property type="molecule type" value="Genomic_DNA"/>
</dbReference>
<gene>
    <name evidence="2" type="ORF">MSPICULIGERA_LOCUS14531</name>
</gene>
<name>A0AA36CXQ7_9BILA</name>
<evidence type="ECO:0000259" key="1">
    <source>
        <dbReference type="Pfam" id="PF00583"/>
    </source>
</evidence>
<protein>
    <recommendedName>
        <fullName evidence="1">N-acetyltransferase domain-containing protein</fullName>
    </recommendedName>
</protein>
<evidence type="ECO:0000313" key="3">
    <source>
        <dbReference type="Proteomes" id="UP001177023"/>
    </source>
</evidence>
<dbReference type="GO" id="GO:0008080">
    <property type="term" value="F:N-acetyltransferase activity"/>
    <property type="evidence" value="ECO:0007669"/>
    <property type="project" value="TreeGrafter"/>
</dbReference>